<reference evidence="1 2" key="1">
    <citation type="submission" date="2018-12" db="EMBL/GenBank/DDBJ databases">
        <title>Venturia inaequalis Genome Resource.</title>
        <authorList>
            <person name="Lichtner F.J."/>
        </authorList>
    </citation>
    <scope>NUCLEOTIDE SEQUENCE [LARGE SCALE GENOMIC DNA]</scope>
    <source>
        <strain evidence="1 2">120213</strain>
    </source>
</reference>
<name>A0A8H3UUX7_VENIN</name>
<sequence length="63" mass="7258">MRRNEGCEDWRILTPLNFRRGSYAQDDETGFLEWMSVDDCFISNLSYDFSDDAGLVIGVTVTE</sequence>
<proteinExistence type="predicted"/>
<dbReference type="Proteomes" id="UP000447873">
    <property type="component" value="Unassembled WGS sequence"/>
</dbReference>
<evidence type="ECO:0000313" key="2">
    <source>
        <dbReference type="Proteomes" id="UP000447873"/>
    </source>
</evidence>
<dbReference type="AlphaFoldDB" id="A0A8H3UUX7"/>
<gene>
    <name evidence="1" type="ORF">EG328_001887</name>
</gene>
<evidence type="ECO:0000313" key="1">
    <source>
        <dbReference type="EMBL" id="KAE9977672.1"/>
    </source>
</evidence>
<comment type="caution">
    <text evidence="1">The sequence shown here is derived from an EMBL/GenBank/DDBJ whole genome shotgun (WGS) entry which is preliminary data.</text>
</comment>
<accession>A0A8H3UUX7</accession>
<dbReference type="EMBL" id="WNWS01000149">
    <property type="protein sequence ID" value="KAE9977672.1"/>
    <property type="molecule type" value="Genomic_DNA"/>
</dbReference>
<organism evidence="1 2">
    <name type="scientific">Venturia inaequalis</name>
    <name type="common">Apple scab fungus</name>
    <dbReference type="NCBI Taxonomy" id="5025"/>
    <lineage>
        <taxon>Eukaryota</taxon>
        <taxon>Fungi</taxon>
        <taxon>Dikarya</taxon>
        <taxon>Ascomycota</taxon>
        <taxon>Pezizomycotina</taxon>
        <taxon>Dothideomycetes</taxon>
        <taxon>Pleosporomycetidae</taxon>
        <taxon>Venturiales</taxon>
        <taxon>Venturiaceae</taxon>
        <taxon>Venturia</taxon>
    </lineage>
</organism>
<protein>
    <submittedName>
        <fullName evidence="1">Uncharacterized protein</fullName>
    </submittedName>
</protein>